<feature type="region of interest" description="Disordered" evidence="1">
    <location>
        <begin position="1"/>
        <end position="69"/>
    </location>
</feature>
<protein>
    <submittedName>
        <fullName evidence="2">Uncharacterized protein</fullName>
    </submittedName>
</protein>
<evidence type="ECO:0000313" key="3">
    <source>
        <dbReference type="Proteomes" id="UP000039021"/>
    </source>
</evidence>
<accession>A0A916P6H3</accession>
<sequence>MMSCSASGAPTPRRSKNSGTRVFLPDASTTNSAGTTCKPSPPSASPLSTATPTMALLARSKARSATSDS</sequence>
<dbReference type="AlphaFoldDB" id="A0A916P6H3"/>
<feature type="compositionally biased region" description="Polar residues" evidence="1">
    <location>
        <begin position="27"/>
        <end position="38"/>
    </location>
</feature>
<evidence type="ECO:0000313" key="2">
    <source>
        <dbReference type="EMBL" id="COW80201.1"/>
    </source>
</evidence>
<organism evidence="2 3">
    <name type="scientific">Mycobacterium tuberculosis</name>
    <dbReference type="NCBI Taxonomy" id="1773"/>
    <lineage>
        <taxon>Bacteria</taxon>
        <taxon>Bacillati</taxon>
        <taxon>Actinomycetota</taxon>
        <taxon>Actinomycetes</taxon>
        <taxon>Mycobacteriales</taxon>
        <taxon>Mycobacteriaceae</taxon>
        <taxon>Mycobacterium</taxon>
        <taxon>Mycobacterium tuberculosis complex</taxon>
    </lineage>
</organism>
<dbReference type="Proteomes" id="UP000039021">
    <property type="component" value="Unassembled WGS sequence"/>
</dbReference>
<proteinExistence type="predicted"/>
<evidence type="ECO:0000256" key="1">
    <source>
        <dbReference type="SAM" id="MobiDB-lite"/>
    </source>
</evidence>
<comment type="caution">
    <text evidence="2">The sequence shown here is derived from an EMBL/GenBank/DDBJ whole genome shotgun (WGS) entry which is preliminary data.</text>
</comment>
<name>A0A916P6H3_MYCTX</name>
<feature type="compositionally biased region" description="Low complexity" evidence="1">
    <location>
        <begin position="45"/>
        <end position="55"/>
    </location>
</feature>
<reference evidence="3" key="1">
    <citation type="submission" date="2015-03" db="EMBL/GenBank/DDBJ databases">
        <authorList>
            <consortium name="Pathogen Informatics"/>
        </authorList>
    </citation>
    <scope>NUCLEOTIDE SEQUENCE [LARGE SCALE GENOMIC DNA]</scope>
    <source>
        <strain evidence="3">N09902308</strain>
    </source>
</reference>
<gene>
    <name evidence="2" type="ORF">ERS007739_00103</name>
</gene>
<dbReference type="EMBL" id="CSBK01000021">
    <property type="protein sequence ID" value="COW80201.1"/>
    <property type="molecule type" value="Genomic_DNA"/>
</dbReference>